<gene>
    <name evidence="1" type="ORF">GCM10023189_15980</name>
</gene>
<reference evidence="2" key="1">
    <citation type="journal article" date="2019" name="Int. J. Syst. Evol. Microbiol.">
        <title>The Global Catalogue of Microorganisms (GCM) 10K type strain sequencing project: providing services to taxonomists for standard genome sequencing and annotation.</title>
        <authorList>
            <consortium name="The Broad Institute Genomics Platform"/>
            <consortium name="The Broad Institute Genome Sequencing Center for Infectious Disease"/>
            <person name="Wu L."/>
            <person name="Ma J."/>
        </authorList>
    </citation>
    <scope>NUCLEOTIDE SEQUENCE [LARGE SCALE GENOMIC DNA]</scope>
    <source>
        <strain evidence="2">JCM 17927</strain>
    </source>
</reference>
<sequence>MHWKLPQSRPFGWTMKTLDSAQTSFTISDDQVYHLHIDHDLIRGVTPAMLDWWFRHIGDMMLYKGQVYPAYQVWHPIDHIHWALDRPAPDGYVGVGARFRIVEAFGGNMEYLIDSTEEVVKLDTTGIRLVRRMLGVEVFSLEHQFIAVADGTQYISDMVVGTNHPLGRYVFNRLFRPWIFTPAMGPAWLKHNIEEVGNFEYFLPELYHKRNPIALAVY</sequence>
<keyword evidence="2" id="KW-1185">Reference proteome</keyword>
<dbReference type="EMBL" id="BAABHD010000021">
    <property type="protein sequence ID" value="GAA4452480.1"/>
    <property type="molecule type" value="Genomic_DNA"/>
</dbReference>
<dbReference type="Proteomes" id="UP001501175">
    <property type="component" value="Unassembled WGS sequence"/>
</dbReference>
<evidence type="ECO:0000313" key="2">
    <source>
        <dbReference type="Proteomes" id="UP001501175"/>
    </source>
</evidence>
<evidence type="ECO:0008006" key="3">
    <source>
        <dbReference type="Google" id="ProtNLM"/>
    </source>
</evidence>
<accession>A0ABP8MNU1</accession>
<organism evidence="1 2">
    <name type="scientific">Nibrella saemangeumensis</name>
    <dbReference type="NCBI Taxonomy" id="1084526"/>
    <lineage>
        <taxon>Bacteria</taxon>
        <taxon>Pseudomonadati</taxon>
        <taxon>Bacteroidota</taxon>
        <taxon>Cytophagia</taxon>
        <taxon>Cytophagales</taxon>
        <taxon>Spirosomataceae</taxon>
        <taxon>Nibrella</taxon>
    </lineage>
</organism>
<comment type="caution">
    <text evidence="1">The sequence shown here is derived from an EMBL/GenBank/DDBJ whole genome shotgun (WGS) entry which is preliminary data.</text>
</comment>
<proteinExistence type="predicted"/>
<protein>
    <recommendedName>
        <fullName evidence="3">DAPG hydrolase PhiG domain-containing protein</fullName>
    </recommendedName>
</protein>
<evidence type="ECO:0000313" key="1">
    <source>
        <dbReference type="EMBL" id="GAA4452480.1"/>
    </source>
</evidence>
<dbReference type="RefSeq" id="WP_345242325.1">
    <property type="nucleotide sequence ID" value="NZ_BAABHD010000021.1"/>
</dbReference>
<name>A0ABP8MNU1_9BACT</name>